<reference evidence="1" key="1">
    <citation type="journal article" date="2022" name="Front. Microbiol.">
        <title>Identification of a novel aminoglycoside O-nucleotidyltransferase AadA33 in Providencia vermicola.</title>
        <authorList>
            <person name="Feng C."/>
            <person name="Gao M."/>
            <person name="Jiang W."/>
            <person name="Shi W."/>
            <person name="Li A."/>
            <person name="Liu S."/>
            <person name="Zhang L."/>
            <person name="Zhang X."/>
            <person name="Li Q."/>
            <person name="Lin H."/>
            <person name="Lu J."/>
            <person name="Li K."/>
            <person name="Zhang H."/>
            <person name="Hu Y."/>
            <person name="Bao Q."/>
            <person name="Lin X."/>
        </authorList>
    </citation>
    <scope>NUCLEOTIDE SEQUENCE</scope>
    <source>
        <strain evidence="1">P13</strain>
    </source>
</reference>
<dbReference type="EMBL" id="CP097327">
    <property type="protein sequence ID" value="USB37228.1"/>
    <property type="molecule type" value="Genomic_DNA"/>
</dbReference>
<dbReference type="Proteomes" id="UP001222403">
    <property type="component" value="Chromosome"/>
</dbReference>
<protein>
    <submittedName>
        <fullName evidence="2">Uncharacterized protein</fullName>
    </submittedName>
</protein>
<sequence length="127" mass="14290">MLLIIGVQVSFQVFANTVVYLDPLNIDALGVHTKPVPHNARLIDKLNNHTLLITDDNVLTDPQYGVEFINDYWVVNTKTNKSQYIYLDYNTGIVNLSKHDAGVLVISREDETDRLTSTEEVSMGVLN</sequence>
<name>A0AAX3S0Q9_9GAMM</name>
<evidence type="ECO:0000313" key="3">
    <source>
        <dbReference type="Proteomes" id="UP001057142"/>
    </source>
</evidence>
<accession>A0AAX3S0Q9</accession>
<evidence type="ECO:0000313" key="2">
    <source>
        <dbReference type="EMBL" id="WFC06160.1"/>
    </source>
</evidence>
<organism evidence="2 4">
    <name type="scientific">Providencia vermicola</name>
    <dbReference type="NCBI Taxonomy" id="333965"/>
    <lineage>
        <taxon>Bacteria</taxon>
        <taxon>Pseudomonadati</taxon>
        <taxon>Pseudomonadota</taxon>
        <taxon>Gammaproteobacteria</taxon>
        <taxon>Enterobacterales</taxon>
        <taxon>Morganellaceae</taxon>
        <taxon>Providencia</taxon>
    </lineage>
</organism>
<dbReference type="EMBL" id="CP116222">
    <property type="protein sequence ID" value="WFC06160.1"/>
    <property type="molecule type" value="Genomic_DNA"/>
</dbReference>
<dbReference type="Proteomes" id="UP001057142">
    <property type="component" value="Chromosome"/>
</dbReference>
<dbReference type="RefSeq" id="WP_251464666.1">
    <property type="nucleotide sequence ID" value="NZ_CP097327.1"/>
</dbReference>
<gene>
    <name evidence="1" type="ORF">M5J11_01550</name>
    <name evidence="2" type="ORF">PG365_15895</name>
</gene>
<dbReference type="AlphaFoldDB" id="A0AAX3S0Q9"/>
<evidence type="ECO:0000313" key="4">
    <source>
        <dbReference type="Proteomes" id="UP001222403"/>
    </source>
</evidence>
<keyword evidence="3" id="KW-1185">Reference proteome</keyword>
<reference evidence="2" key="2">
    <citation type="submission" date="2023-01" db="EMBL/GenBank/DDBJ databases">
        <title>The prevalence of carbapenem-resistant bacteria in aquaculture in China and the genetic diversity of carbapenem-resistant genes.</title>
        <authorList>
            <person name="Wen R."/>
        </authorList>
    </citation>
    <scope>NUCLEOTIDE SEQUENCE</scope>
    <source>
        <strain evidence="2">PVA41-chromosome</strain>
    </source>
</reference>
<proteinExistence type="predicted"/>
<evidence type="ECO:0000313" key="1">
    <source>
        <dbReference type="EMBL" id="USB37228.1"/>
    </source>
</evidence>